<dbReference type="Pfam" id="PF03750">
    <property type="entry name" value="Csm2_III-A"/>
    <property type="match status" value="1"/>
</dbReference>
<name>G0VQ58_MEGEL</name>
<evidence type="ECO:0000313" key="7">
    <source>
        <dbReference type="EMBL" id="CCC73586.1"/>
    </source>
</evidence>
<keyword evidence="5" id="KW-0051">Antiviral defense</keyword>
<dbReference type="KEGG" id="med:MELS_1365"/>
<dbReference type="AlphaFoldDB" id="G0VQ58"/>
<evidence type="ECO:0000256" key="6">
    <source>
        <dbReference type="ARBA" id="ARBA00031723"/>
    </source>
</evidence>
<keyword evidence="4" id="KW-0694">RNA-binding</keyword>
<organism evidence="7 8">
    <name type="scientific">Megasphaera elsdenii DSM 20460</name>
    <dbReference type="NCBI Taxonomy" id="1064535"/>
    <lineage>
        <taxon>Bacteria</taxon>
        <taxon>Bacillati</taxon>
        <taxon>Bacillota</taxon>
        <taxon>Negativicutes</taxon>
        <taxon>Veillonellales</taxon>
        <taxon>Veillonellaceae</taxon>
        <taxon>Megasphaera</taxon>
    </lineage>
</organism>
<accession>G0VQ58</accession>
<comment type="function">
    <text evidence="1">This subunit may be involved in monitoring complementarity of crRNA and target RNA.</text>
</comment>
<evidence type="ECO:0000256" key="3">
    <source>
        <dbReference type="ARBA" id="ARBA00016118"/>
    </source>
</evidence>
<proteinExistence type="inferred from homology"/>
<dbReference type="EMBL" id="HE576794">
    <property type="protein sequence ID" value="CCC73586.1"/>
    <property type="molecule type" value="Genomic_DNA"/>
</dbReference>
<dbReference type="NCBIfam" id="TIGR01870">
    <property type="entry name" value="cas_TM1810_Csm2"/>
    <property type="match status" value="1"/>
</dbReference>
<dbReference type="RefSeq" id="WP_014016316.1">
    <property type="nucleotide sequence ID" value="NC_015873.1"/>
</dbReference>
<gene>
    <name evidence="7" type="ORF">MELS_1365</name>
</gene>
<dbReference type="GO" id="GO:0003723">
    <property type="term" value="F:RNA binding"/>
    <property type="evidence" value="ECO:0007669"/>
    <property type="project" value="UniProtKB-KW"/>
</dbReference>
<keyword evidence="8" id="KW-1185">Reference proteome</keyword>
<sequence length="126" mass="14249">MQDIAKEAEQAILALKKQNNGKIYLKTNQIRKFLTAVNAITNKVNVYKAKHLDATELPDELAGEIQFLKVKAAYQAGRERSVKDFMKQSNMKQHIEAVGTSIAKYEAFAHYVEALVAYHKFYGGKD</sequence>
<dbReference type="GeneID" id="97490822"/>
<evidence type="ECO:0000256" key="5">
    <source>
        <dbReference type="ARBA" id="ARBA00023118"/>
    </source>
</evidence>
<dbReference type="eggNOG" id="COG1421">
    <property type="taxonomic scope" value="Bacteria"/>
</dbReference>
<comment type="similarity">
    <text evidence="2">Belongs to the CRISPR-associated Csm2 family.</text>
</comment>
<evidence type="ECO:0000313" key="8">
    <source>
        <dbReference type="Proteomes" id="UP000010111"/>
    </source>
</evidence>
<dbReference type="InterPro" id="IPR010149">
    <property type="entry name" value="CRISPR-assoc_prot_Csm2_III-A"/>
</dbReference>
<reference evidence="7 8" key="1">
    <citation type="journal article" date="2011" name="J. Bacteriol.">
        <title>Genome Sequence of the Ruminal Bacterium Megasphaera elsdenii.</title>
        <authorList>
            <person name="Marx H."/>
            <person name="Graf A.B."/>
            <person name="Tatto N."/>
            <person name="Thallinger G.G."/>
            <person name="Mattanovich D."/>
            <person name="Sauer M."/>
        </authorList>
    </citation>
    <scope>NUCLEOTIDE SEQUENCE [LARGE SCALE GENOMIC DNA]</scope>
    <source>
        <strain evidence="7 8">DSM 20460</strain>
    </source>
</reference>
<dbReference type="STRING" id="1064535.MELS_1365"/>
<evidence type="ECO:0000256" key="1">
    <source>
        <dbReference type="ARBA" id="ARBA00003640"/>
    </source>
</evidence>
<evidence type="ECO:0000256" key="4">
    <source>
        <dbReference type="ARBA" id="ARBA00022884"/>
    </source>
</evidence>
<protein>
    <recommendedName>
        <fullName evidence="3">CRISPR system Cms protein Csm2</fullName>
    </recommendedName>
    <alternativeName>
        <fullName evidence="6">CRISPR type III A-associated protein Csm2</fullName>
    </alternativeName>
</protein>
<dbReference type="GO" id="GO:0051607">
    <property type="term" value="P:defense response to virus"/>
    <property type="evidence" value="ECO:0007669"/>
    <property type="project" value="UniProtKB-KW"/>
</dbReference>
<dbReference type="Proteomes" id="UP000010111">
    <property type="component" value="Chromosome"/>
</dbReference>
<evidence type="ECO:0000256" key="2">
    <source>
        <dbReference type="ARBA" id="ARBA00006896"/>
    </source>
</evidence>
<dbReference type="HOGENOM" id="CLU_131491_1_0_9"/>